<dbReference type="GeneID" id="114345583"/>
<feature type="compositionally biased region" description="Polar residues" evidence="1">
    <location>
        <begin position="17"/>
        <end position="37"/>
    </location>
</feature>
<name>A0ABM5JN62_DIAVI</name>
<keyword evidence="3" id="KW-1185">Reference proteome</keyword>
<feature type="region of interest" description="Disordered" evidence="1">
    <location>
        <begin position="1"/>
        <end position="48"/>
    </location>
</feature>
<proteinExistence type="predicted"/>
<protein>
    <submittedName>
        <fullName evidence="2">Uncharacterized protein</fullName>
    </submittedName>
</protein>
<evidence type="ECO:0000313" key="2">
    <source>
        <dbReference type="EnsemblMetazoa" id="XP_050499375.1"/>
    </source>
</evidence>
<dbReference type="RefSeq" id="XP_050499375.1">
    <property type="nucleotide sequence ID" value="XM_050643418.1"/>
</dbReference>
<accession>A0ABM5JN62</accession>
<organism evidence="2 3">
    <name type="scientific">Diabrotica virgifera virgifera</name>
    <name type="common">western corn rootworm</name>
    <dbReference type="NCBI Taxonomy" id="50390"/>
    <lineage>
        <taxon>Eukaryota</taxon>
        <taxon>Metazoa</taxon>
        <taxon>Ecdysozoa</taxon>
        <taxon>Arthropoda</taxon>
        <taxon>Hexapoda</taxon>
        <taxon>Insecta</taxon>
        <taxon>Pterygota</taxon>
        <taxon>Neoptera</taxon>
        <taxon>Endopterygota</taxon>
        <taxon>Coleoptera</taxon>
        <taxon>Polyphaga</taxon>
        <taxon>Cucujiformia</taxon>
        <taxon>Chrysomeloidea</taxon>
        <taxon>Chrysomelidae</taxon>
        <taxon>Galerucinae</taxon>
        <taxon>Diabroticina</taxon>
        <taxon>Diabroticites</taxon>
        <taxon>Diabrotica</taxon>
    </lineage>
</organism>
<evidence type="ECO:0000256" key="1">
    <source>
        <dbReference type="SAM" id="MobiDB-lite"/>
    </source>
</evidence>
<feature type="compositionally biased region" description="Basic residues" evidence="1">
    <location>
        <begin position="1"/>
        <end position="10"/>
    </location>
</feature>
<dbReference type="EnsemblMetazoa" id="XM_050643418.1">
    <property type="protein sequence ID" value="XP_050499375.1"/>
    <property type="gene ID" value="LOC114345583"/>
</dbReference>
<dbReference type="Proteomes" id="UP001652700">
    <property type="component" value="Unplaced"/>
</dbReference>
<evidence type="ECO:0000313" key="3">
    <source>
        <dbReference type="Proteomes" id="UP001652700"/>
    </source>
</evidence>
<sequence>MKPTGKKKIRTSREVKFSSQKNNSGTYHTPLRSNNPGSDKKQDKIQPKKIQKIIPPKTTLEKRLHPEVTNLKAALKQLKVGDEHAKKNVRTLRKKIDLILKKENLTKKEKRILFNLKVRCKKVIRLKSTDQIETPVGQGINSQKSFGTNIKTKKSDQDKLLVLPSQTISSNKKNKLAHIIKSQLKENLSDEPNKFNSEHGGKLKLKVKSTVKKSTKDLPPVTNILKLHQKLKNKSIDSAKYTLNQSNIEPEEDIGFIKQKKKKTNLLKLKQKFTGQLKKQVDFPLNLTSSPDGESCLQELSKTKKKSKEVKAKLKPFKGTSQLEIPNDPNPIQNKLGKNYLHSDPLCVGSPTDESNELTTIKSINKILKKLKSTEDVQIQETIGLLKTHINTKVGKHLRKLLKHIVNANDELK</sequence>
<reference evidence="2" key="1">
    <citation type="submission" date="2025-05" db="UniProtKB">
        <authorList>
            <consortium name="EnsemblMetazoa"/>
        </authorList>
    </citation>
    <scope>IDENTIFICATION</scope>
</reference>